<accession>A0A397U6K4</accession>
<organism evidence="1 2">
    <name type="scientific">Gigaspora rosea</name>
    <dbReference type="NCBI Taxonomy" id="44941"/>
    <lineage>
        <taxon>Eukaryota</taxon>
        <taxon>Fungi</taxon>
        <taxon>Fungi incertae sedis</taxon>
        <taxon>Mucoromycota</taxon>
        <taxon>Glomeromycotina</taxon>
        <taxon>Glomeromycetes</taxon>
        <taxon>Diversisporales</taxon>
        <taxon>Gigasporaceae</taxon>
        <taxon>Gigaspora</taxon>
    </lineage>
</organism>
<gene>
    <name evidence="1" type="ORF">C2G38_2117469</name>
</gene>
<proteinExistence type="predicted"/>
<name>A0A397U6K4_9GLOM</name>
<reference evidence="1 2" key="1">
    <citation type="submission" date="2018-06" db="EMBL/GenBank/DDBJ databases">
        <title>Comparative genomics reveals the genomic features of Rhizophagus irregularis, R. cerebriforme, R. diaphanum and Gigaspora rosea, and their symbiotic lifestyle signature.</title>
        <authorList>
            <person name="Morin E."/>
            <person name="San Clemente H."/>
            <person name="Chen E.C.H."/>
            <person name="De La Providencia I."/>
            <person name="Hainaut M."/>
            <person name="Kuo A."/>
            <person name="Kohler A."/>
            <person name="Murat C."/>
            <person name="Tang N."/>
            <person name="Roy S."/>
            <person name="Loubradou J."/>
            <person name="Henrissat B."/>
            <person name="Grigoriev I.V."/>
            <person name="Corradi N."/>
            <person name="Roux C."/>
            <person name="Martin F.M."/>
        </authorList>
    </citation>
    <scope>NUCLEOTIDE SEQUENCE [LARGE SCALE GENOMIC DNA]</scope>
    <source>
        <strain evidence="1 2">DAOM 194757</strain>
    </source>
</reference>
<sequence>MIDHSSKRFEFLTLKISRIIESFKSFDQEKSITIARGVDNRFIINKSISTVSNIRL</sequence>
<evidence type="ECO:0000313" key="2">
    <source>
        <dbReference type="Proteomes" id="UP000266673"/>
    </source>
</evidence>
<dbReference type="EMBL" id="QKWP01001909">
    <property type="protein sequence ID" value="RIB05844.1"/>
    <property type="molecule type" value="Genomic_DNA"/>
</dbReference>
<evidence type="ECO:0000313" key="1">
    <source>
        <dbReference type="EMBL" id="RIB05844.1"/>
    </source>
</evidence>
<keyword evidence="2" id="KW-1185">Reference proteome</keyword>
<dbReference type="AlphaFoldDB" id="A0A397U6K4"/>
<dbReference type="Proteomes" id="UP000266673">
    <property type="component" value="Unassembled WGS sequence"/>
</dbReference>
<comment type="caution">
    <text evidence="1">The sequence shown here is derived from an EMBL/GenBank/DDBJ whole genome shotgun (WGS) entry which is preliminary data.</text>
</comment>
<protein>
    <submittedName>
        <fullName evidence="1">Uncharacterized protein</fullName>
    </submittedName>
</protein>